<feature type="transmembrane region" description="Helical" evidence="39">
    <location>
        <begin position="208"/>
        <end position="228"/>
    </location>
</feature>
<dbReference type="GO" id="GO:0004016">
    <property type="term" value="F:adenylate cyclase activity"/>
    <property type="evidence" value="ECO:0007669"/>
    <property type="project" value="UniProtKB-EC"/>
</dbReference>
<dbReference type="SUPFAM" id="SSF55073">
    <property type="entry name" value="Nucleotide cyclase"/>
    <property type="match status" value="2"/>
</dbReference>
<name>A0A8C9UBW8_SERCA</name>
<keyword evidence="29" id="KW-0966">Cell projection</keyword>
<evidence type="ECO:0000256" key="6">
    <source>
        <dbReference type="ARBA" id="ARBA00004279"/>
    </source>
</evidence>
<dbReference type="GO" id="GO:0046872">
    <property type="term" value="F:metal ion binding"/>
    <property type="evidence" value="ECO:0007669"/>
    <property type="project" value="UniProtKB-KW"/>
</dbReference>
<evidence type="ECO:0000313" key="41">
    <source>
        <dbReference type="Ensembl" id="ENSSCAP00000010456.1"/>
    </source>
</evidence>
<keyword evidence="26" id="KW-0325">Glycoprotein</keyword>
<feature type="transmembrane region" description="Helical" evidence="39">
    <location>
        <begin position="152"/>
        <end position="170"/>
    </location>
</feature>
<evidence type="ECO:0000256" key="30">
    <source>
        <dbReference type="ARBA" id="ARBA00023329"/>
    </source>
</evidence>
<keyword evidence="21 39" id="KW-1133">Transmembrane helix</keyword>
<evidence type="ECO:0000256" key="5">
    <source>
        <dbReference type="ARBA" id="ARBA00004221"/>
    </source>
</evidence>
<organism evidence="41 42">
    <name type="scientific">Serinus canaria</name>
    <name type="common">Island canary</name>
    <name type="synonym">Fringilla canaria</name>
    <dbReference type="NCBI Taxonomy" id="9135"/>
    <lineage>
        <taxon>Eukaryota</taxon>
        <taxon>Metazoa</taxon>
        <taxon>Chordata</taxon>
        <taxon>Craniata</taxon>
        <taxon>Vertebrata</taxon>
        <taxon>Euteleostomi</taxon>
        <taxon>Archelosauria</taxon>
        <taxon>Archosauria</taxon>
        <taxon>Dinosauria</taxon>
        <taxon>Saurischia</taxon>
        <taxon>Theropoda</taxon>
        <taxon>Coelurosauria</taxon>
        <taxon>Aves</taxon>
        <taxon>Neognathae</taxon>
        <taxon>Neoaves</taxon>
        <taxon>Telluraves</taxon>
        <taxon>Australaves</taxon>
        <taxon>Passeriformes</taxon>
        <taxon>Passeroidea</taxon>
        <taxon>Fringillidae</taxon>
        <taxon>Carduelinae</taxon>
        <taxon>Serinus</taxon>
    </lineage>
</organism>
<dbReference type="InterPro" id="IPR018297">
    <property type="entry name" value="A/G_cyclase_CS"/>
</dbReference>
<dbReference type="GO" id="GO:0016323">
    <property type="term" value="C:basolateral plasma membrane"/>
    <property type="evidence" value="ECO:0007669"/>
    <property type="project" value="UniProtKB-SubCell"/>
</dbReference>
<dbReference type="GeneTree" id="ENSGT00940000158742"/>
<keyword evidence="42" id="KW-1185">Reference proteome</keyword>
<reference evidence="41" key="1">
    <citation type="submission" date="2025-08" db="UniProtKB">
        <authorList>
            <consortium name="Ensembl"/>
        </authorList>
    </citation>
    <scope>IDENTIFICATION</scope>
</reference>
<dbReference type="Ensembl" id="ENSSCAT00000011814.1">
    <property type="protein sequence ID" value="ENSSCAP00000010456.1"/>
    <property type="gene ID" value="ENSSCAG00000007723.1"/>
</dbReference>
<comment type="cofactor">
    <cofactor evidence="2">
        <name>Mn(2+)</name>
        <dbReference type="ChEBI" id="CHEBI:29035"/>
    </cofactor>
</comment>
<dbReference type="InterPro" id="IPR029787">
    <property type="entry name" value="Nucleotide_cyclase"/>
</dbReference>
<evidence type="ECO:0000256" key="1">
    <source>
        <dbReference type="ARBA" id="ARBA00001593"/>
    </source>
</evidence>
<keyword evidence="30" id="KW-0968">Cytoplasmic vesicle</keyword>
<comment type="cofactor">
    <cofactor evidence="3 36">
        <name>Mg(2+)</name>
        <dbReference type="ChEBI" id="CHEBI:18420"/>
    </cofactor>
</comment>
<keyword evidence="14" id="KW-0597">Phosphoprotein</keyword>
<dbReference type="EC" id="4.6.1.1" evidence="11 36"/>
<feature type="transmembrane region" description="Helical" evidence="39">
    <location>
        <begin position="182"/>
        <end position="201"/>
    </location>
</feature>
<evidence type="ECO:0000256" key="12">
    <source>
        <dbReference type="ARBA" id="ARBA00022475"/>
    </source>
</evidence>
<feature type="transmembrane region" description="Helical" evidence="39">
    <location>
        <begin position="799"/>
        <end position="820"/>
    </location>
</feature>
<evidence type="ECO:0000256" key="38">
    <source>
        <dbReference type="RuleBase" id="RU000405"/>
    </source>
</evidence>
<dbReference type="PROSITE" id="PS00452">
    <property type="entry name" value="GUANYLATE_CYCLASE_1"/>
    <property type="match status" value="2"/>
</dbReference>
<dbReference type="GO" id="GO:0050796">
    <property type="term" value="P:regulation of insulin secretion"/>
    <property type="evidence" value="ECO:0007669"/>
    <property type="project" value="UniProtKB-ARBA"/>
</dbReference>
<evidence type="ECO:0000256" key="16">
    <source>
        <dbReference type="ARBA" id="ARBA00022723"/>
    </source>
</evidence>
<evidence type="ECO:0000256" key="32">
    <source>
        <dbReference type="ARBA" id="ARBA00034111"/>
    </source>
</evidence>
<dbReference type="FunFam" id="3.30.70.1230:FF:000011">
    <property type="entry name" value="Adenylate cyclase"/>
    <property type="match status" value="1"/>
</dbReference>
<dbReference type="GO" id="GO:0006171">
    <property type="term" value="P:cAMP biosynthetic process"/>
    <property type="evidence" value="ECO:0007669"/>
    <property type="project" value="UniProtKB-KW"/>
</dbReference>
<evidence type="ECO:0000256" key="13">
    <source>
        <dbReference type="ARBA" id="ARBA00022481"/>
    </source>
</evidence>
<keyword evidence="16 36" id="KW-0479">Metal-binding</keyword>
<evidence type="ECO:0000256" key="37">
    <source>
        <dbReference type="PIRSR" id="PIRSR039050-50"/>
    </source>
</evidence>
<evidence type="ECO:0000313" key="42">
    <source>
        <dbReference type="Proteomes" id="UP000694409"/>
    </source>
</evidence>
<evidence type="ECO:0000256" key="34">
    <source>
        <dbReference type="ARBA" id="ARBA00058052"/>
    </source>
</evidence>
<evidence type="ECO:0000256" key="33">
    <source>
        <dbReference type="ARBA" id="ARBA00037878"/>
    </source>
</evidence>
<evidence type="ECO:0000256" key="9">
    <source>
        <dbReference type="ARBA" id="ARBA00004640"/>
    </source>
</evidence>
<feature type="transmembrane region" description="Helical" evidence="39">
    <location>
        <begin position="290"/>
        <end position="310"/>
    </location>
</feature>
<evidence type="ECO:0000256" key="10">
    <source>
        <dbReference type="ARBA" id="ARBA00004651"/>
    </source>
</evidence>
<dbReference type="GO" id="GO:0005524">
    <property type="term" value="F:ATP binding"/>
    <property type="evidence" value="ECO:0007669"/>
    <property type="project" value="UniProtKB-UniRule"/>
</dbReference>
<evidence type="ECO:0000256" key="21">
    <source>
        <dbReference type="ARBA" id="ARBA00022989"/>
    </source>
</evidence>
<dbReference type="Proteomes" id="UP000694409">
    <property type="component" value="Unassembled WGS sequence"/>
</dbReference>
<dbReference type="FunFam" id="3.30.70.1230:FF:000001">
    <property type="entry name" value="Adenylate cyclase"/>
    <property type="match status" value="1"/>
</dbReference>
<keyword evidence="12" id="KW-1003">Cell membrane</keyword>
<dbReference type="GO" id="GO:0030425">
    <property type="term" value="C:dendrite"/>
    <property type="evidence" value="ECO:0007669"/>
    <property type="project" value="UniProtKB-SubCell"/>
</dbReference>
<dbReference type="GO" id="GO:0016324">
    <property type="term" value="C:apical plasma membrane"/>
    <property type="evidence" value="ECO:0007669"/>
    <property type="project" value="UniProtKB-SubCell"/>
</dbReference>
<dbReference type="PANTHER" id="PTHR45627">
    <property type="entry name" value="ADENYLATE CYCLASE TYPE 1"/>
    <property type="match status" value="1"/>
</dbReference>
<dbReference type="InterPro" id="IPR030672">
    <property type="entry name" value="Adcy"/>
</dbReference>
<dbReference type="Pfam" id="PF00211">
    <property type="entry name" value="Guanylate_cyc"/>
    <property type="match status" value="2"/>
</dbReference>
<evidence type="ECO:0000256" key="36">
    <source>
        <dbReference type="PIRNR" id="PIRNR039050"/>
    </source>
</evidence>
<keyword evidence="24 36" id="KW-0472">Membrane</keyword>
<feature type="domain" description="Guanylate cyclase" evidence="40">
    <location>
        <begin position="922"/>
        <end position="1062"/>
    </location>
</feature>
<evidence type="ECO:0000256" key="2">
    <source>
        <dbReference type="ARBA" id="ARBA00001936"/>
    </source>
</evidence>
<evidence type="ECO:0000256" key="3">
    <source>
        <dbReference type="ARBA" id="ARBA00001946"/>
    </source>
</evidence>
<dbReference type="GO" id="GO:0014069">
    <property type="term" value="C:postsynaptic density"/>
    <property type="evidence" value="ECO:0007669"/>
    <property type="project" value="UniProtKB-SubCell"/>
</dbReference>
<reference evidence="41" key="2">
    <citation type="submission" date="2025-09" db="UniProtKB">
        <authorList>
            <consortium name="Ensembl"/>
        </authorList>
    </citation>
    <scope>IDENTIFICATION</scope>
</reference>
<dbReference type="SMART" id="SM00044">
    <property type="entry name" value="CYCc"/>
    <property type="match status" value="2"/>
</dbReference>
<dbReference type="CDD" id="cd07302">
    <property type="entry name" value="CHD"/>
    <property type="match status" value="2"/>
</dbReference>
<comment type="subcellular location">
    <subcellularLocation>
        <location evidence="5">Apical cell membrane</location>
    </subcellularLocation>
    <subcellularLocation>
        <location evidence="4">Basolateral cell membrane</location>
    </subcellularLocation>
    <subcellularLocation>
        <location evidence="10">Cell membrane</location>
        <topology evidence="10">Multi-pass membrane protein</topology>
    </subcellularLocation>
    <subcellularLocation>
        <location evidence="6">Cell projection</location>
        <location evidence="6">Dendrite</location>
    </subcellularLocation>
    <subcellularLocation>
        <location evidence="9">Cytoplasmic vesicle</location>
        <location evidence="9">Clathrin-coated vesicle membrane</location>
    </subcellularLocation>
    <subcellularLocation>
        <location evidence="7">Membrane raft</location>
    </subcellularLocation>
    <subcellularLocation>
        <location evidence="8">Membrane</location>
        <location evidence="8">Caveola</location>
    </subcellularLocation>
    <subcellularLocation>
        <location evidence="33">Membrane</location>
        <location evidence="33">Coated pit</location>
    </subcellularLocation>
    <subcellularLocation>
        <location evidence="31">Postsynaptic density</location>
    </subcellularLocation>
    <subcellularLocation>
        <location evidence="32">Presynaptic cell membrane</location>
    </subcellularLocation>
</comment>
<feature type="transmembrane region" description="Helical" evidence="39">
    <location>
        <begin position="708"/>
        <end position="730"/>
    </location>
</feature>
<evidence type="ECO:0000256" key="29">
    <source>
        <dbReference type="ARBA" id="ARBA00023273"/>
    </source>
</evidence>
<dbReference type="GO" id="GO:0005905">
    <property type="term" value="C:clathrin-coated pit"/>
    <property type="evidence" value="ECO:0007669"/>
    <property type="project" value="UniProtKB-KW"/>
</dbReference>
<dbReference type="GO" id="GO:0007189">
    <property type="term" value="P:adenylate cyclase-activating G protein-coupled receptor signaling pathway"/>
    <property type="evidence" value="ECO:0007669"/>
    <property type="project" value="TreeGrafter"/>
</dbReference>
<keyword evidence="19 36" id="KW-0067">ATP-binding</keyword>
<sequence>GKHSSNHCLTGALFISNPLFLFIKSSGRPQRLLWQTAVRHITEQRFIQEHSSSSGGSSSGGGQRFQLRRDLLLGSERHNNGGTKVFPEGTSSGGDLGFLPLDCAPSNSDFFLNWGYTYRGVIFPTLRNSFKSRDLERLYQRYFLGQRRKSEVVMNILDVLTKLTLLFLHLTLASAPMDPIKGILLGFFTGIEVVICALVVVRKDTTSYTYLQYSGVVTWVAMATQILAAGLGCGLLGDGIGYVLFTLFATYSMLPLPLTWAILAGLVTSVLQLIMQLVIPRFAVTSLNQIAAQAVLFMCMNTAGIFISYLSDRAQRQAFLETRRCVEARLRLETENQRQERLVLSVLPRFVVLEMINDMTNVEDEHLQHQFHKIYIHRYENVSILFADVKGFTNLSTTLSAQELVRMLNELFARFDRLAHEHHCLRIKILGDCYYCVSGLPEPRQDHAHCCVEMGLSMIKTIRYVRSRTKHDIDMRIGIHSGSVLCGVLGLRKWQFDVWSWDVDIANKLESGGIPGRIHISKATLDCLNGDYKVEEGHGKERNEFLRKHNIETYLIKQPEESLLTLPEDIVKEAVSSSDRRNSGATFTEGSWSPELPFDNIVGKQNTLAALTRNSINLLPNHLAQALHVQSGPEEINKRIEHTIDLRSGDKLRREHIKPFSLMFKDSSLEHKYSQMRDEVFKSNLVCAFIVLVFITAIQSLLPSSRVIPMVIQFSILIMLHSALVLITTAEDYKCLPLMLRKTCCWINETYLARNVIIFASILINFLGAIINIYFVFTGVLAMVTCAVFLRLNSVLKLAVLLIMIAIYSLLTETIYASLFLQYDNFHHNGDTDFLGTKEASLLLMAMFLLAVFYHGQQLEYTARLDFLWRVQAKEEINEMKELREHNENMLRNILPSHVARHFLEKDRDNEELYSQSYDAVGVMFASIPGFADFYSQTEMNNQGVECLRLLNEIIADFDELLGEERFQDIEKIKTIGSTYMAVSGLSPEKQQCEDKWGHLCALADFSIALNESIQEINKHSFNNFELRIGISHGSVVAGVIGAKKPQYDIWGKTVNLASRMDSTGVSDRIQVPEETYLILKDRGFAFDYRGEIYVKGISEQEGKIKTYFLLGRVQPNPLILQPRKLTGQYSLAAVVLGLVQSLNRQKQKQILNENNNSGIIKGHYNRRTLLTPGGSEAAAQAEGADKTELP</sequence>
<dbReference type="PANTHER" id="PTHR45627:SF1">
    <property type="entry name" value="ADENYLATE CYCLASE TYPE 8"/>
    <property type="match status" value="1"/>
</dbReference>
<feature type="transmembrane region" description="Helical" evidence="39">
    <location>
        <begin position="751"/>
        <end position="767"/>
    </location>
</feature>
<dbReference type="InterPro" id="IPR032628">
    <property type="entry name" value="AC_N"/>
</dbReference>
<dbReference type="GO" id="GO:0005901">
    <property type="term" value="C:caveola"/>
    <property type="evidence" value="ECO:0007669"/>
    <property type="project" value="UniProtKB-SubCell"/>
</dbReference>
<dbReference type="GO" id="GO:0042734">
    <property type="term" value="C:presynaptic membrane"/>
    <property type="evidence" value="ECO:0007669"/>
    <property type="project" value="UniProtKB-SubCell"/>
</dbReference>
<dbReference type="GO" id="GO:0035556">
    <property type="term" value="P:intracellular signal transduction"/>
    <property type="evidence" value="ECO:0007669"/>
    <property type="project" value="InterPro"/>
</dbReference>
<evidence type="ECO:0000256" key="39">
    <source>
        <dbReference type="SAM" id="Phobius"/>
    </source>
</evidence>
<feature type="transmembrane region" description="Helical" evidence="39">
    <location>
        <begin position="685"/>
        <end position="702"/>
    </location>
</feature>
<evidence type="ECO:0000256" key="11">
    <source>
        <dbReference type="ARBA" id="ARBA00012201"/>
    </source>
</evidence>
<dbReference type="InterPro" id="IPR001054">
    <property type="entry name" value="A/G_cyclase"/>
</dbReference>
<protein>
    <recommendedName>
        <fullName evidence="35 36">Adenylate cyclase type 8</fullName>
        <ecNumber evidence="11 36">4.6.1.1</ecNumber>
    </recommendedName>
</protein>
<evidence type="ECO:0000256" key="28">
    <source>
        <dbReference type="ARBA" id="ARBA00023239"/>
    </source>
</evidence>
<evidence type="ECO:0000256" key="14">
    <source>
        <dbReference type="ARBA" id="ARBA00022553"/>
    </source>
</evidence>
<dbReference type="Pfam" id="PF16214">
    <property type="entry name" value="AC_N"/>
    <property type="match status" value="1"/>
</dbReference>
<evidence type="ECO:0000256" key="26">
    <source>
        <dbReference type="ARBA" id="ARBA00023180"/>
    </source>
</evidence>
<feature type="binding site" evidence="37">
    <location>
        <position position="476"/>
    </location>
    <ligand>
        <name>ATP</name>
        <dbReference type="ChEBI" id="CHEBI:30616"/>
    </ligand>
</feature>
<keyword evidence="15 39" id="KW-0812">Transmembrane</keyword>
<keyword evidence="18 36" id="KW-0547">Nucleotide-binding</keyword>
<dbReference type="InterPro" id="IPR009398">
    <property type="entry name" value="Adcy_conserved_dom"/>
</dbReference>
<gene>
    <name evidence="41" type="primary">ADCY8</name>
</gene>
<feature type="binding site" evidence="37">
    <location>
        <begin position="388"/>
        <end position="393"/>
    </location>
    <ligand>
        <name>ATP</name>
        <dbReference type="ChEBI" id="CHEBI:30616"/>
    </ligand>
</feature>
<evidence type="ECO:0000256" key="19">
    <source>
        <dbReference type="ARBA" id="ARBA00022840"/>
    </source>
</evidence>
<evidence type="ECO:0000256" key="17">
    <source>
        <dbReference type="ARBA" id="ARBA00022737"/>
    </source>
</evidence>
<feature type="binding site" evidence="37">
    <location>
        <begin position="1056"/>
        <end position="1060"/>
    </location>
    <ligand>
        <name>ATP</name>
        <dbReference type="ChEBI" id="CHEBI:30616"/>
    </ligand>
</feature>
<dbReference type="PROSITE" id="PS50125">
    <property type="entry name" value="GUANYLATE_CYCLASE_2"/>
    <property type="match status" value="2"/>
</dbReference>
<feature type="transmembrane region" description="Helical" evidence="39">
    <location>
        <begin position="258"/>
        <end position="278"/>
    </location>
</feature>
<comment type="function">
    <text evidence="36">Catalyzes the formation of the signaling molecule cAMP in response to G-protein signaling.</text>
</comment>
<evidence type="ECO:0000256" key="24">
    <source>
        <dbReference type="ARBA" id="ARBA00023136"/>
    </source>
</evidence>
<dbReference type="AlphaFoldDB" id="A0A8C9UBW8"/>
<dbReference type="Pfam" id="PF06327">
    <property type="entry name" value="Adcy_cons_dom"/>
    <property type="match status" value="1"/>
</dbReference>
<dbReference type="PIRSF" id="PIRSF039050">
    <property type="entry name" value="Ade_cyc"/>
    <property type="match status" value="1"/>
</dbReference>
<feature type="binding site" evidence="37">
    <location>
        <begin position="430"/>
        <end position="432"/>
    </location>
    <ligand>
        <name>ATP</name>
        <dbReference type="ChEBI" id="CHEBI:30616"/>
    </ligand>
</feature>
<evidence type="ECO:0000259" key="40">
    <source>
        <dbReference type="PROSITE" id="PS50125"/>
    </source>
</evidence>
<comment type="catalytic activity">
    <reaction evidence="1 36">
        <text>ATP = 3',5'-cyclic AMP + diphosphate</text>
        <dbReference type="Rhea" id="RHEA:15389"/>
        <dbReference type="ChEBI" id="CHEBI:30616"/>
        <dbReference type="ChEBI" id="CHEBI:33019"/>
        <dbReference type="ChEBI" id="CHEBI:58165"/>
        <dbReference type="EC" id="4.6.1.1"/>
    </reaction>
</comment>
<feature type="binding site" evidence="37">
    <location>
        <begin position="1049"/>
        <end position="1051"/>
    </location>
    <ligand>
        <name>ATP</name>
        <dbReference type="ChEBI" id="CHEBI:30616"/>
    </ligand>
</feature>
<accession>A0A8C9UBW8</accession>
<evidence type="ECO:0000256" key="4">
    <source>
        <dbReference type="ARBA" id="ARBA00004187"/>
    </source>
</evidence>
<keyword evidence="28 36" id="KW-0456">Lyase</keyword>
<dbReference type="GO" id="GO:0030665">
    <property type="term" value="C:clathrin-coated vesicle membrane"/>
    <property type="evidence" value="ECO:0007669"/>
    <property type="project" value="UniProtKB-SubCell"/>
</dbReference>
<keyword evidence="25" id="KW-0168">Coated pit</keyword>
<evidence type="ECO:0000256" key="35">
    <source>
        <dbReference type="ARBA" id="ARBA00070495"/>
    </source>
</evidence>
<dbReference type="Gene3D" id="3.30.70.1230">
    <property type="entry name" value="Nucleotide cyclase"/>
    <property type="match status" value="2"/>
</dbReference>
<keyword evidence="22 36" id="KW-0115">cAMP biosynthesis</keyword>
<feature type="binding site" evidence="37">
    <location>
        <position position="974"/>
    </location>
    <ligand>
        <name>ATP</name>
        <dbReference type="ChEBI" id="CHEBI:30616"/>
    </ligand>
</feature>
<evidence type="ECO:0000256" key="15">
    <source>
        <dbReference type="ARBA" id="ARBA00022692"/>
    </source>
</evidence>
<evidence type="ECO:0000256" key="7">
    <source>
        <dbReference type="ARBA" id="ARBA00004285"/>
    </source>
</evidence>
<evidence type="ECO:0000256" key="31">
    <source>
        <dbReference type="ARBA" id="ARBA00034105"/>
    </source>
</evidence>
<keyword evidence="17" id="KW-0677">Repeat</keyword>
<feature type="transmembrane region" description="Helical" evidence="39">
    <location>
        <begin position="234"/>
        <end position="251"/>
    </location>
</feature>
<comment type="similarity">
    <text evidence="36 38">Belongs to the adenylyl cyclase class-4/guanylyl cyclase family.</text>
</comment>
<keyword evidence="23" id="KW-0770">Synapse</keyword>
<evidence type="ECO:0000256" key="20">
    <source>
        <dbReference type="ARBA" id="ARBA00022842"/>
    </source>
</evidence>
<feature type="binding site" evidence="37">
    <location>
        <position position="1096"/>
    </location>
    <ligand>
        <name>ATP</name>
        <dbReference type="ChEBI" id="CHEBI:30616"/>
    </ligand>
</feature>
<comment type="function">
    <text evidence="34">Catalyzes the formation of cAMP in response to calcium entry leadings to cAMP signaling activation that affect processes suche as synaptic plasticity and insulin secretion. Plays a role in many brain functions, such as learning, memory, drug addiction, and anxiety modulation through regulation of synaptic plasticity by modulating long-term memory and long-term potentiation (LTP) through CREB transcription factor activity modulation. Plays a central role in insulin secretion by controlling glucose homeostasis through glucagon-like peptide 1 and glucose signaling pathway and maintains insulin secretion through calcium-dependent PKA activation leading to vesicle pool replenishment. Also, allows PTGER3 to induce potentiation of PTGER4-mediated PLA2 secretion by switching from a negative to a positive regulation, during the IL1B induced-dedifferentiation of smooth muscle cells.</text>
</comment>
<evidence type="ECO:0000256" key="22">
    <source>
        <dbReference type="ARBA" id="ARBA00022998"/>
    </source>
</evidence>
<keyword evidence="13" id="KW-0488">Methylation</keyword>
<feature type="domain" description="Guanylate cyclase" evidence="40">
    <location>
        <begin position="383"/>
        <end position="510"/>
    </location>
</feature>
<feature type="transmembrane region" description="Helical" evidence="39">
    <location>
        <begin position="840"/>
        <end position="856"/>
    </location>
</feature>
<evidence type="ECO:0000256" key="25">
    <source>
        <dbReference type="ARBA" id="ARBA00023176"/>
    </source>
</evidence>
<evidence type="ECO:0000256" key="27">
    <source>
        <dbReference type="ARBA" id="ARBA00023211"/>
    </source>
</evidence>
<keyword evidence="20 36" id="KW-0460">Magnesium</keyword>
<keyword evidence="27" id="KW-0464">Manganese</keyword>
<evidence type="ECO:0000256" key="18">
    <source>
        <dbReference type="ARBA" id="ARBA00022741"/>
    </source>
</evidence>
<evidence type="ECO:0000256" key="8">
    <source>
        <dbReference type="ARBA" id="ARBA00004345"/>
    </source>
</evidence>
<proteinExistence type="inferred from homology"/>
<evidence type="ECO:0000256" key="23">
    <source>
        <dbReference type="ARBA" id="ARBA00023018"/>
    </source>
</evidence>